<evidence type="ECO:0000313" key="1">
    <source>
        <dbReference type="EMBL" id="CAE7568666.1"/>
    </source>
</evidence>
<gene>
    <name evidence="1" type="ORF">SNAT2548_LOCUS32308</name>
</gene>
<reference evidence="1" key="1">
    <citation type="submission" date="2021-02" db="EMBL/GenBank/DDBJ databases">
        <authorList>
            <person name="Dougan E. K."/>
            <person name="Rhodes N."/>
            <person name="Thang M."/>
            <person name="Chan C."/>
        </authorList>
    </citation>
    <scope>NUCLEOTIDE SEQUENCE</scope>
</reference>
<name>A0A812UAR7_9DINO</name>
<keyword evidence="2" id="KW-1185">Reference proteome</keyword>
<protein>
    <submittedName>
        <fullName evidence="1">Uncharacterized protein</fullName>
    </submittedName>
</protein>
<comment type="caution">
    <text evidence="1">The sequence shown here is derived from an EMBL/GenBank/DDBJ whole genome shotgun (WGS) entry which is preliminary data.</text>
</comment>
<proteinExistence type="predicted"/>
<evidence type="ECO:0000313" key="2">
    <source>
        <dbReference type="Proteomes" id="UP000604046"/>
    </source>
</evidence>
<accession>A0A812UAR7</accession>
<organism evidence="1 2">
    <name type="scientific">Symbiodinium natans</name>
    <dbReference type="NCBI Taxonomy" id="878477"/>
    <lineage>
        <taxon>Eukaryota</taxon>
        <taxon>Sar</taxon>
        <taxon>Alveolata</taxon>
        <taxon>Dinophyceae</taxon>
        <taxon>Suessiales</taxon>
        <taxon>Symbiodiniaceae</taxon>
        <taxon>Symbiodinium</taxon>
    </lineage>
</organism>
<dbReference type="Proteomes" id="UP000604046">
    <property type="component" value="Unassembled WGS sequence"/>
</dbReference>
<dbReference type="AlphaFoldDB" id="A0A812UAR7"/>
<sequence>MLAVECCRAICWPCAVCRHHCHRAPTAEKRRPSPGTLECETMRGSELCSERASVLSSDPYSSLSIVALVQRDDVGGLAESLVSASAAQVDSSSFCSVARQVLA</sequence>
<dbReference type="EMBL" id="CAJNDS010002704">
    <property type="protein sequence ID" value="CAE7568666.1"/>
    <property type="molecule type" value="Genomic_DNA"/>
</dbReference>